<evidence type="ECO:0000313" key="3">
    <source>
        <dbReference type="EMBL" id="KHQ54821.1"/>
    </source>
</evidence>
<dbReference type="GO" id="GO:0016020">
    <property type="term" value="C:membrane"/>
    <property type="evidence" value="ECO:0007669"/>
    <property type="project" value="InterPro"/>
</dbReference>
<sequence>MFFYLWLNRLFPNSFTAKVFFVAFIGTHVPLIAAVFYALARTGGLAAHLDVLGLLLAATLVGCGATLAGLWALLTPTRRIHATLTAIERGEARAPLREDIRDEMGLLMRGTNAMAASIERRQAQDQVAILTDPLTGVANRRGFDAHVPDTGTGAVVFIDLDHFKRINDTLGHATGDAVLKETARVIAGEVRQRDVLARFGGEEFVIWLPEASSEDAWRVGERVRAVISETLDAGGQPVTASVGLAVGEGPTAIKALLDRADEALYAAKDGGRNKVVESISGPAETGGFTFAPAPLQHAAG</sequence>
<dbReference type="SMART" id="SM00304">
    <property type="entry name" value="HAMP"/>
    <property type="match status" value="1"/>
</dbReference>
<keyword evidence="4" id="KW-1185">Reference proteome</keyword>
<proteinExistence type="predicted"/>
<name>A0A0B3SDL2_9RHOB</name>
<dbReference type="AlphaFoldDB" id="A0A0B3SDL2"/>
<protein>
    <recommendedName>
        <fullName evidence="1">diguanylate cyclase</fullName>
        <ecNumber evidence="1">2.7.7.65</ecNumber>
    </recommendedName>
</protein>
<dbReference type="EMBL" id="JSUQ01000002">
    <property type="protein sequence ID" value="KHQ54821.1"/>
    <property type="molecule type" value="Genomic_DNA"/>
</dbReference>
<evidence type="ECO:0000256" key="1">
    <source>
        <dbReference type="ARBA" id="ARBA00012528"/>
    </source>
</evidence>
<reference evidence="3 4" key="1">
    <citation type="submission" date="2014-10" db="EMBL/GenBank/DDBJ databases">
        <title>Genome sequence of Ponticoccus sp. strain UMTAT08 isolated from clonal culture of toxic dinoflagellate Alexandrium tamiyavanichii.</title>
        <authorList>
            <person name="Gan H.Y."/>
            <person name="Muhd D.-D."/>
            <person name="Mohd Noor M.E."/>
            <person name="Yeong Y.S."/>
            <person name="Usup G."/>
        </authorList>
    </citation>
    <scope>NUCLEOTIDE SEQUENCE [LARGE SCALE GENOMIC DNA]</scope>
    <source>
        <strain evidence="3 4">UMTAT08</strain>
    </source>
</reference>
<dbReference type="GO" id="GO:0052621">
    <property type="term" value="F:diguanylate cyclase activity"/>
    <property type="evidence" value="ECO:0007669"/>
    <property type="project" value="UniProtKB-EC"/>
</dbReference>
<dbReference type="OrthoDB" id="9812260at2"/>
<dbReference type="InterPro" id="IPR043128">
    <property type="entry name" value="Rev_trsase/Diguanyl_cyclase"/>
</dbReference>
<dbReference type="Proteomes" id="UP000030960">
    <property type="component" value="Unassembled WGS sequence"/>
</dbReference>
<dbReference type="STRING" id="561184.SAMN05216376_10793"/>
<dbReference type="CDD" id="cd01949">
    <property type="entry name" value="GGDEF"/>
    <property type="match status" value="1"/>
</dbReference>
<dbReference type="SUPFAM" id="SSF55073">
    <property type="entry name" value="Nucleotide cyclase"/>
    <property type="match status" value="1"/>
</dbReference>
<dbReference type="SMART" id="SM00267">
    <property type="entry name" value="GGDEF"/>
    <property type="match status" value="1"/>
</dbReference>
<dbReference type="RefSeq" id="WP_133065660.1">
    <property type="nucleotide sequence ID" value="NZ_AP022337.1"/>
</dbReference>
<dbReference type="Pfam" id="PF00990">
    <property type="entry name" value="GGDEF"/>
    <property type="match status" value="1"/>
</dbReference>
<dbReference type="NCBIfam" id="TIGR00254">
    <property type="entry name" value="GGDEF"/>
    <property type="match status" value="1"/>
</dbReference>
<dbReference type="InterPro" id="IPR000160">
    <property type="entry name" value="GGDEF_dom"/>
</dbReference>
<dbReference type="PANTHER" id="PTHR45138:SF9">
    <property type="entry name" value="DIGUANYLATE CYCLASE DGCM-RELATED"/>
    <property type="match status" value="1"/>
</dbReference>
<dbReference type="PROSITE" id="PS50885">
    <property type="entry name" value="HAMP"/>
    <property type="match status" value="1"/>
</dbReference>
<dbReference type="InterPro" id="IPR003660">
    <property type="entry name" value="HAMP_dom"/>
</dbReference>
<dbReference type="Gene3D" id="3.30.70.270">
    <property type="match status" value="1"/>
</dbReference>
<dbReference type="InterPro" id="IPR029787">
    <property type="entry name" value="Nucleotide_cyclase"/>
</dbReference>
<organism evidence="3 4">
    <name type="scientific">Mameliella alba</name>
    <dbReference type="NCBI Taxonomy" id="561184"/>
    <lineage>
        <taxon>Bacteria</taxon>
        <taxon>Pseudomonadati</taxon>
        <taxon>Pseudomonadota</taxon>
        <taxon>Alphaproteobacteria</taxon>
        <taxon>Rhodobacterales</taxon>
        <taxon>Roseobacteraceae</taxon>
        <taxon>Mameliella</taxon>
    </lineage>
</organism>
<comment type="catalytic activity">
    <reaction evidence="2">
        <text>2 GTP = 3',3'-c-di-GMP + 2 diphosphate</text>
        <dbReference type="Rhea" id="RHEA:24898"/>
        <dbReference type="ChEBI" id="CHEBI:33019"/>
        <dbReference type="ChEBI" id="CHEBI:37565"/>
        <dbReference type="ChEBI" id="CHEBI:58805"/>
        <dbReference type="EC" id="2.7.7.65"/>
    </reaction>
</comment>
<gene>
    <name evidence="3" type="ORF">OA50_00656</name>
</gene>
<evidence type="ECO:0000256" key="2">
    <source>
        <dbReference type="ARBA" id="ARBA00034247"/>
    </source>
</evidence>
<dbReference type="CDD" id="cd06225">
    <property type="entry name" value="HAMP"/>
    <property type="match status" value="1"/>
</dbReference>
<evidence type="ECO:0000313" key="4">
    <source>
        <dbReference type="Proteomes" id="UP000030960"/>
    </source>
</evidence>
<dbReference type="PROSITE" id="PS50887">
    <property type="entry name" value="GGDEF"/>
    <property type="match status" value="1"/>
</dbReference>
<dbReference type="InterPro" id="IPR050469">
    <property type="entry name" value="Diguanylate_Cyclase"/>
</dbReference>
<comment type="caution">
    <text evidence="3">The sequence shown here is derived from an EMBL/GenBank/DDBJ whole genome shotgun (WGS) entry which is preliminary data.</text>
</comment>
<dbReference type="PATRIC" id="fig|1515334.3.peg.664"/>
<dbReference type="GO" id="GO:0007165">
    <property type="term" value="P:signal transduction"/>
    <property type="evidence" value="ECO:0007669"/>
    <property type="project" value="InterPro"/>
</dbReference>
<accession>A0A0B3SDL2</accession>
<dbReference type="EC" id="2.7.7.65" evidence="1"/>
<dbReference type="PANTHER" id="PTHR45138">
    <property type="entry name" value="REGULATORY COMPONENTS OF SENSORY TRANSDUCTION SYSTEM"/>
    <property type="match status" value="1"/>
</dbReference>
<dbReference type="FunFam" id="3.30.70.270:FF:000001">
    <property type="entry name" value="Diguanylate cyclase domain protein"/>
    <property type="match status" value="1"/>
</dbReference>